<evidence type="ECO:0000256" key="1">
    <source>
        <dbReference type="ARBA" id="ARBA00004651"/>
    </source>
</evidence>
<keyword evidence="2" id="KW-1003">Cell membrane</keyword>
<feature type="transmembrane region" description="Helical" evidence="6">
    <location>
        <begin position="342"/>
        <end position="362"/>
    </location>
</feature>
<evidence type="ECO:0008006" key="11">
    <source>
        <dbReference type="Google" id="ProtNLM"/>
    </source>
</evidence>
<dbReference type="InterPro" id="IPR004477">
    <property type="entry name" value="ComEC_N"/>
</dbReference>
<dbReference type="EMBL" id="PEUE01000056">
    <property type="protein sequence ID" value="PIV38391.1"/>
    <property type="molecule type" value="Genomic_DNA"/>
</dbReference>
<dbReference type="NCBIfam" id="TIGR00360">
    <property type="entry name" value="ComEC_N-term"/>
    <property type="match status" value="1"/>
</dbReference>
<organism evidence="9 10">
    <name type="scientific">Candidatus Portnoybacteria bacterium CG02_land_8_20_14_3_00_45_8</name>
    <dbReference type="NCBI Taxonomy" id="1974807"/>
    <lineage>
        <taxon>Bacteria</taxon>
        <taxon>Candidatus Portnoyibacteriota</taxon>
    </lineage>
</organism>
<feature type="transmembrane region" description="Helical" evidence="6">
    <location>
        <begin position="52"/>
        <end position="70"/>
    </location>
</feature>
<evidence type="ECO:0000313" key="9">
    <source>
        <dbReference type="EMBL" id="PIV38391.1"/>
    </source>
</evidence>
<accession>A0A2M7D5U2</accession>
<dbReference type="Pfam" id="PF03772">
    <property type="entry name" value="Competence"/>
    <property type="match status" value="1"/>
</dbReference>
<feature type="transmembrane region" description="Helical" evidence="6">
    <location>
        <begin position="481"/>
        <end position="498"/>
    </location>
</feature>
<keyword evidence="4 6" id="KW-1133">Transmembrane helix</keyword>
<keyword evidence="3 6" id="KW-0812">Transmembrane</keyword>
<protein>
    <recommendedName>
        <fullName evidence="11">ComEC/Rec2-related protein domain-containing protein</fullName>
    </recommendedName>
</protein>
<reference evidence="10" key="1">
    <citation type="submission" date="2017-09" db="EMBL/GenBank/DDBJ databases">
        <title>Depth-based differentiation of microbial function through sediment-hosted aquifers and enrichment of novel symbionts in the deep terrestrial subsurface.</title>
        <authorList>
            <person name="Probst A.J."/>
            <person name="Ladd B."/>
            <person name="Jarett J.K."/>
            <person name="Geller-Mcgrath D.E."/>
            <person name="Sieber C.M.K."/>
            <person name="Emerson J.B."/>
            <person name="Anantharaman K."/>
            <person name="Thomas B.C."/>
            <person name="Malmstrom R."/>
            <person name="Stieglmeier M."/>
            <person name="Klingl A."/>
            <person name="Woyke T."/>
            <person name="Ryan C.M."/>
            <person name="Banfield J.F."/>
        </authorList>
    </citation>
    <scope>NUCLEOTIDE SEQUENCE [LARGE SCALE GENOMIC DNA]</scope>
</reference>
<feature type="transmembrane region" description="Helical" evidence="6">
    <location>
        <begin position="415"/>
        <end position="435"/>
    </location>
</feature>
<dbReference type="AlphaFoldDB" id="A0A2M7D5U2"/>
<gene>
    <name evidence="9" type="ORF">COS30_02400</name>
</gene>
<dbReference type="InterPro" id="IPR025405">
    <property type="entry name" value="DUF4131"/>
</dbReference>
<comment type="subcellular location">
    <subcellularLocation>
        <location evidence="1">Cell membrane</location>
        <topology evidence="1">Multi-pass membrane protein</topology>
    </subcellularLocation>
</comment>
<comment type="caution">
    <text evidence="9">The sequence shown here is derived from an EMBL/GenBank/DDBJ whole genome shotgun (WGS) entry which is preliminary data.</text>
</comment>
<evidence type="ECO:0000313" key="10">
    <source>
        <dbReference type="Proteomes" id="UP000229247"/>
    </source>
</evidence>
<dbReference type="GO" id="GO:0005886">
    <property type="term" value="C:plasma membrane"/>
    <property type="evidence" value="ECO:0007669"/>
    <property type="project" value="UniProtKB-SubCell"/>
</dbReference>
<feature type="transmembrane region" description="Helical" evidence="6">
    <location>
        <begin position="243"/>
        <end position="267"/>
    </location>
</feature>
<feature type="domain" description="ComEC/Rec2-related protein" evidence="7">
    <location>
        <begin position="219"/>
        <end position="500"/>
    </location>
</feature>
<evidence type="ECO:0000256" key="5">
    <source>
        <dbReference type="ARBA" id="ARBA00023136"/>
    </source>
</evidence>
<dbReference type="PANTHER" id="PTHR30619">
    <property type="entry name" value="DNA INTERNALIZATION/COMPETENCE PROTEIN COMEC/REC2"/>
    <property type="match status" value="1"/>
</dbReference>
<feature type="transmembrane region" description="Helical" evidence="6">
    <location>
        <begin position="442"/>
        <end position="461"/>
    </location>
</feature>
<dbReference type="PANTHER" id="PTHR30619:SF7">
    <property type="entry name" value="BETA-LACTAMASE DOMAIN PROTEIN"/>
    <property type="match status" value="1"/>
</dbReference>
<sequence>MSKSQVFLFLCLSFILGVFIQSLVDLPQLLWLGILILGVMAATIWWGRHSKIVVIGFCLMMLAAGAWRYLSTYDVDNSIRQFNDQGKITLTGVISEEPDVRSDNIKYKVAGRQYELMGKPFVGVGTILVVAKKYPAYQYGDKIAIVGKLQTPKSSEDFDYQKYLAKDDIYSIVYYPEIELAGSGQSNWLMTKLLVVKNKFKDSISRTLSEPQGAFLGGLLLGEKRGLPPDLMVSFSRTGTTHIIALSGYNITIIAVALMALFNFFLVRRQISFWLSVGIIVLFVLVTGAAASAVRAAVMGILVLLAQQVGRLYQIRNALVLAGAIMVYLNPRVLVWDLGFQLSFAATLGLVYILPILQKWFIPDEDEKKFVYGQVNAKAFVKSLKSVKLILATTLAAQIAVLPLLVINFGQLSLIAPLANLLILPLIPITMFFGFMAATLGIFWVVAGQTLGWLAWLFLTYEIKITEWLATIPLAAVEFRWSWLGGGIYYAILIWLIWRLNKKQKTLVGRTGV</sequence>
<evidence type="ECO:0000256" key="3">
    <source>
        <dbReference type="ARBA" id="ARBA00022692"/>
    </source>
</evidence>
<feature type="transmembrane region" description="Helical" evidence="6">
    <location>
        <begin position="273"/>
        <end position="306"/>
    </location>
</feature>
<evidence type="ECO:0000256" key="2">
    <source>
        <dbReference type="ARBA" id="ARBA00022475"/>
    </source>
</evidence>
<dbReference type="InterPro" id="IPR052159">
    <property type="entry name" value="Competence_DNA_uptake"/>
</dbReference>
<dbReference type="Proteomes" id="UP000229247">
    <property type="component" value="Unassembled WGS sequence"/>
</dbReference>
<feature type="transmembrane region" description="Helical" evidence="6">
    <location>
        <begin position="29"/>
        <end position="46"/>
    </location>
</feature>
<proteinExistence type="predicted"/>
<feature type="transmembrane region" description="Helical" evidence="6">
    <location>
        <begin position="389"/>
        <end position="409"/>
    </location>
</feature>
<evidence type="ECO:0000259" key="7">
    <source>
        <dbReference type="Pfam" id="PF03772"/>
    </source>
</evidence>
<dbReference type="Pfam" id="PF13567">
    <property type="entry name" value="DUF4131"/>
    <property type="match status" value="1"/>
</dbReference>
<evidence type="ECO:0000256" key="6">
    <source>
        <dbReference type="SAM" id="Phobius"/>
    </source>
</evidence>
<feature type="transmembrane region" description="Helical" evidence="6">
    <location>
        <begin position="6"/>
        <end position="24"/>
    </location>
</feature>
<evidence type="ECO:0000256" key="4">
    <source>
        <dbReference type="ARBA" id="ARBA00022989"/>
    </source>
</evidence>
<keyword evidence="5 6" id="KW-0472">Membrane</keyword>
<name>A0A2M7D5U2_9BACT</name>
<feature type="domain" description="DUF4131" evidence="8">
    <location>
        <begin position="27"/>
        <end position="179"/>
    </location>
</feature>
<evidence type="ECO:0000259" key="8">
    <source>
        <dbReference type="Pfam" id="PF13567"/>
    </source>
</evidence>